<dbReference type="Proteomes" id="UP000321577">
    <property type="component" value="Unassembled WGS sequence"/>
</dbReference>
<gene>
    <name evidence="2" type="ORF">BGE01nite_02210</name>
</gene>
<protein>
    <submittedName>
        <fullName evidence="2">Uncharacterized protein</fullName>
    </submittedName>
</protein>
<dbReference type="EMBL" id="BKAG01000001">
    <property type="protein sequence ID" value="GEP40930.1"/>
    <property type="molecule type" value="Genomic_DNA"/>
</dbReference>
<accession>A0A512M2G9</accession>
<organism evidence="2 3">
    <name type="scientific">Brevifollis gellanilyticus</name>
    <dbReference type="NCBI Taxonomy" id="748831"/>
    <lineage>
        <taxon>Bacteria</taxon>
        <taxon>Pseudomonadati</taxon>
        <taxon>Verrucomicrobiota</taxon>
        <taxon>Verrucomicrobiia</taxon>
        <taxon>Verrucomicrobiales</taxon>
        <taxon>Verrucomicrobiaceae</taxon>
    </lineage>
</organism>
<dbReference type="AlphaFoldDB" id="A0A512M2G9"/>
<keyword evidence="1" id="KW-0812">Transmembrane</keyword>
<keyword evidence="3" id="KW-1185">Reference proteome</keyword>
<keyword evidence="1" id="KW-1133">Transmembrane helix</keyword>
<evidence type="ECO:0000313" key="2">
    <source>
        <dbReference type="EMBL" id="GEP40930.1"/>
    </source>
</evidence>
<proteinExistence type="predicted"/>
<name>A0A512M2G9_9BACT</name>
<evidence type="ECO:0000256" key="1">
    <source>
        <dbReference type="SAM" id="Phobius"/>
    </source>
</evidence>
<reference evidence="2 3" key="1">
    <citation type="submission" date="2019-07" db="EMBL/GenBank/DDBJ databases">
        <title>Whole genome shotgun sequence of Brevifollis gellanilyticus NBRC 108608.</title>
        <authorList>
            <person name="Hosoyama A."/>
            <person name="Uohara A."/>
            <person name="Ohji S."/>
            <person name="Ichikawa N."/>
        </authorList>
    </citation>
    <scope>NUCLEOTIDE SEQUENCE [LARGE SCALE GENOMIC DNA]</scope>
    <source>
        <strain evidence="2 3">NBRC 108608</strain>
    </source>
</reference>
<dbReference type="RefSeq" id="WP_146848401.1">
    <property type="nucleotide sequence ID" value="NZ_BKAG01000001.1"/>
</dbReference>
<keyword evidence="1" id="KW-0472">Membrane</keyword>
<feature type="transmembrane region" description="Helical" evidence="1">
    <location>
        <begin position="50"/>
        <end position="71"/>
    </location>
</feature>
<sequence length="142" mass="15586">MVENPPPARSQEDLIAEIALNRQELSAHRLGMSRAANVTDRLQRSFHDHAGLFFGSAIVLGALLSLIPAGTRSRREKSALKRAEAWEDEALHEKKKQSRSITTIVVGLLGKVALDLGKPVVLKMVREHLEKNSRASAPGPRP</sequence>
<comment type="caution">
    <text evidence="2">The sequence shown here is derived from an EMBL/GenBank/DDBJ whole genome shotgun (WGS) entry which is preliminary data.</text>
</comment>
<evidence type="ECO:0000313" key="3">
    <source>
        <dbReference type="Proteomes" id="UP000321577"/>
    </source>
</evidence>